<feature type="transmembrane region" description="Helical" evidence="18">
    <location>
        <begin position="30"/>
        <end position="53"/>
    </location>
</feature>
<keyword evidence="4" id="KW-0600">Photoreceptor protein</keyword>
<dbReference type="GO" id="GO:0005524">
    <property type="term" value="F:ATP binding"/>
    <property type="evidence" value="ECO:0007669"/>
    <property type="project" value="UniProtKB-KW"/>
</dbReference>
<dbReference type="PANTHER" id="PTHR41523">
    <property type="entry name" value="TWO-COMPONENT SYSTEM SENSOR PROTEIN"/>
    <property type="match status" value="1"/>
</dbReference>
<dbReference type="EC" id="2.7.13.3" evidence="2"/>
<keyword evidence="7" id="KW-0285">Flavoprotein</keyword>
<keyword evidence="11" id="KW-0547">Nucleotide-binding</keyword>
<evidence type="ECO:0000256" key="6">
    <source>
        <dbReference type="ARBA" id="ARBA00022606"/>
    </source>
</evidence>
<evidence type="ECO:0000313" key="22">
    <source>
        <dbReference type="Proteomes" id="UP000198418"/>
    </source>
</evidence>
<keyword evidence="8" id="KW-0288">FMN</keyword>
<keyword evidence="15" id="KW-0843">Virulence</keyword>
<feature type="transmembrane region" description="Helical" evidence="18">
    <location>
        <begin position="65"/>
        <end position="84"/>
    </location>
</feature>
<feature type="domain" description="PAS" evidence="19">
    <location>
        <begin position="485"/>
        <end position="526"/>
    </location>
</feature>
<keyword evidence="13" id="KW-0067">ATP-binding</keyword>
<feature type="transmembrane region" description="Helical" evidence="18">
    <location>
        <begin position="168"/>
        <end position="187"/>
    </location>
</feature>
<feature type="transmembrane region" description="Helical" evidence="18">
    <location>
        <begin position="96"/>
        <end position="116"/>
    </location>
</feature>
<evidence type="ECO:0000256" key="17">
    <source>
        <dbReference type="SAM" id="MobiDB-lite"/>
    </source>
</evidence>
<keyword evidence="9" id="KW-0808">Transferase</keyword>
<evidence type="ECO:0000256" key="9">
    <source>
        <dbReference type="ARBA" id="ARBA00022679"/>
    </source>
</evidence>
<evidence type="ECO:0000256" key="12">
    <source>
        <dbReference type="ARBA" id="ARBA00022777"/>
    </source>
</evidence>
<evidence type="ECO:0000259" key="19">
    <source>
        <dbReference type="PROSITE" id="PS50112"/>
    </source>
</evidence>
<dbReference type="Gene3D" id="3.30.565.10">
    <property type="entry name" value="Histidine kinase-like ATPase, C-terminal domain"/>
    <property type="match status" value="1"/>
</dbReference>
<keyword evidence="18" id="KW-0472">Membrane</keyword>
<gene>
    <name evidence="21" type="ORF">SAMN06265338_101472</name>
</gene>
<evidence type="ECO:0000256" key="3">
    <source>
        <dbReference type="ARBA" id="ARBA00021740"/>
    </source>
</evidence>
<dbReference type="InterPro" id="IPR000700">
    <property type="entry name" value="PAS-assoc_C"/>
</dbReference>
<evidence type="ECO:0000256" key="15">
    <source>
        <dbReference type="ARBA" id="ARBA00023026"/>
    </source>
</evidence>
<evidence type="ECO:0000256" key="14">
    <source>
        <dbReference type="ARBA" id="ARBA00022991"/>
    </source>
</evidence>
<comment type="catalytic activity">
    <reaction evidence="1">
        <text>ATP + protein L-histidine = ADP + protein N-phospho-L-histidine.</text>
        <dbReference type="EC" id="2.7.13.3"/>
    </reaction>
</comment>
<feature type="transmembrane region" description="Helical" evidence="18">
    <location>
        <begin position="199"/>
        <end position="220"/>
    </location>
</feature>
<sequence length="791" mass="85207">MERDDESTADGRSPAPANRAPERAGAERRLIARANGALALLIAVAALIGWFFGVEPLKTVLPGGLAMKIGTAIGLVFAGLSLLTATLSPRLRPLQVGLGLAAGAVGAAFMFEYATGRDLGLDALLSLGPSAVSPSRPSLSTCLSLTALGLALPLMGAGGKIAATARSALAIVVMILALTAALGYFLYGPADLLLRKALFTMAIHTAAALFLLALGIMLAGARASRINRFLPVGGPILSLIALAGLVAMSLSDVEAQKRSHAEIRLATNMIGDLARLLSSLQDVTAQSRRYLLTGDADYLERYRKAADDLRAAARRLDAWTADDLRRIGDVRRVQDLTERKLGELSEEMALQQGGLGARAQEVIRANAAKATLEALRGAVAAVQNKEEARIEVSRMAADRRGAQLQFTTLLTFAVVAALAIFLFVDARRRFFELRRVQERLASTNATLDREVAAKTAHLSAALEAERAALKDLGDFKAALDQHAIVATTNPRGVITYVNDRFCAVSKYERQELLGRTHAIVNSGFHPPAFFHNLWTTIASGRTWRGEIKNRTKDGDIYWVDTTIVPFLDGSGKPRQYIAIRTDITAFKLAEEHIRFLMGEVNHRSKNLLSVVQSIAVLSARDADPAKFASNLSHRISGLAASQNLLIHSEWMGVDVAELVRAQLSAFRDQLDGRIRLEGPKLRVCASAAQAIGMALHELATNAAKYGALSNNDGVVRIEWGVAAAETAPTFEMQWRESGGPEVTAPTRRGFGQKVMVEMVERAVRGEVEVAYRADGLNWRLRAPTETTLEPV</sequence>
<evidence type="ECO:0000256" key="2">
    <source>
        <dbReference type="ARBA" id="ARBA00012438"/>
    </source>
</evidence>
<keyword evidence="18" id="KW-0812">Transmembrane</keyword>
<dbReference type="RefSeq" id="WP_088518940.1">
    <property type="nucleotide sequence ID" value="NZ_FYDG01000001.1"/>
</dbReference>
<evidence type="ECO:0000256" key="5">
    <source>
        <dbReference type="ARBA" id="ARBA00022553"/>
    </source>
</evidence>
<evidence type="ECO:0000256" key="7">
    <source>
        <dbReference type="ARBA" id="ARBA00022630"/>
    </source>
</evidence>
<reference evidence="22" key="1">
    <citation type="submission" date="2017-06" db="EMBL/GenBank/DDBJ databases">
        <authorList>
            <person name="Varghese N."/>
            <person name="Submissions S."/>
        </authorList>
    </citation>
    <scope>NUCLEOTIDE SEQUENCE [LARGE SCALE GENOMIC DNA]</scope>
    <source>
        <strain evidence="22">DSM 137</strain>
    </source>
</reference>
<evidence type="ECO:0000256" key="16">
    <source>
        <dbReference type="ARBA" id="ARBA00023170"/>
    </source>
</evidence>
<dbReference type="InterPro" id="IPR007891">
    <property type="entry name" value="CHASE3"/>
</dbReference>
<evidence type="ECO:0000259" key="20">
    <source>
        <dbReference type="PROSITE" id="PS50113"/>
    </source>
</evidence>
<feature type="region of interest" description="Disordered" evidence="17">
    <location>
        <begin position="1"/>
        <end position="22"/>
    </location>
</feature>
<dbReference type="Pfam" id="PF13426">
    <property type="entry name" value="PAS_9"/>
    <property type="match status" value="1"/>
</dbReference>
<dbReference type="AlphaFoldDB" id="A0A212Q8H6"/>
<dbReference type="SMART" id="SM00086">
    <property type="entry name" value="PAC"/>
    <property type="match status" value="1"/>
</dbReference>
<dbReference type="InterPro" id="IPR035965">
    <property type="entry name" value="PAS-like_dom_sf"/>
</dbReference>
<accession>A0A212Q8H6</accession>
<keyword evidence="16" id="KW-0675">Receptor</keyword>
<protein>
    <recommendedName>
        <fullName evidence="3">Blue-light-activated histidine kinase</fullName>
        <ecNumber evidence="2">2.7.13.3</ecNumber>
    </recommendedName>
</protein>
<name>A0A212Q8H6_RHOAC</name>
<evidence type="ECO:0000256" key="18">
    <source>
        <dbReference type="SAM" id="Phobius"/>
    </source>
</evidence>
<organism evidence="21 22">
    <name type="scientific">Rhodoblastus acidophilus</name>
    <name type="common">Rhodopseudomonas acidophila</name>
    <dbReference type="NCBI Taxonomy" id="1074"/>
    <lineage>
        <taxon>Bacteria</taxon>
        <taxon>Pseudomonadati</taxon>
        <taxon>Pseudomonadota</taxon>
        <taxon>Alphaproteobacteria</taxon>
        <taxon>Hyphomicrobiales</taxon>
        <taxon>Rhodoblastaceae</taxon>
        <taxon>Rhodoblastus</taxon>
    </lineage>
</organism>
<evidence type="ECO:0000256" key="13">
    <source>
        <dbReference type="ARBA" id="ARBA00022840"/>
    </source>
</evidence>
<evidence type="ECO:0000256" key="8">
    <source>
        <dbReference type="ARBA" id="ARBA00022643"/>
    </source>
</evidence>
<keyword evidence="14" id="KW-0157">Chromophore</keyword>
<dbReference type="Proteomes" id="UP000198418">
    <property type="component" value="Unassembled WGS sequence"/>
</dbReference>
<feature type="transmembrane region" description="Helical" evidence="18">
    <location>
        <begin position="232"/>
        <end position="250"/>
    </location>
</feature>
<dbReference type="OrthoDB" id="341208at2"/>
<dbReference type="PANTHER" id="PTHR41523:SF8">
    <property type="entry name" value="ETHYLENE RESPONSE SENSOR PROTEIN"/>
    <property type="match status" value="1"/>
</dbReference>
<evidence type="ECO:0000256" key="4">
    <source>
        <dbReference type="ARBA" id="ARBA00022543"/>
    </source>
</evidence>
<evidence type="ECO:0000256" key="10">
    <source>
        <dbReference type="ARBA" id="ARBA00022737"/>
    </source>
</evidence>
<dbReference type="SUPFAM" id="SSF55785">
    <property type="entry name" value="PYP-like sensor domain (PAS domain)"/>
    <property type="match status" value="1"/>
</dbReference>
<dbReference type="PROSITE" id="PS50113">
    <property type="entry name" value="PAC"/>
    <property type="match status" value="1"/>
</dbReference>
<evidence type="ECO:0000256" key="11">
    <source>
        <dbReference type="ARBA" id="ARBA00022741"/>
    </source>
</evidence>
<dbReference type="GO" id="GO:0004673">
    <property type="term" value="F:protein histidine kinase activity"/>
    <property type="evidence" value="ECO:0007669"/>
    <property type="project" value="UniProtKB-EC"/>
</dbReference>
<keyword evidence="10" id="KW-0677">Repeat</keyword>
<feature type="transmembrane region" description="Helical" evidence="18">
    <location>
        <begin position="136"/>
        <end position="156"/>
    </location>
</feature>
<dbReference type="PROSITE" id="PS50112">
    <property type="entry name" value="PAS"/>
    <property type="match status" value="1"/>
</dbReference>
<keyword evidence="5" id="KW-0597">Phosphoprotein</keyword>
<dbReference type="InterPro" id="IPR001610">
    <property type="entry name" value="PAC"/>
</dbReference>
<feature type="domain" description="PAC" evidence="20">
    <location>
        <begin position="543"/>
        <end position="595"/>
    </location>
</feature>
<keyword evidence="22" id="KW-1185">Reference proteome</keyword>
<proteinExistence type="predicted"/>
<dbReference type="NCBIfam" id="TIGR00229">
    <property type="entry name" value="sensory_box"/>
    <property type="match status" value="1"/>
</dbReference>
<dbReference type="SMART" id="SM00911">
    <property type="entry name" value="HWE_HK"/>
    <property type="match status" value="1"/>
</dbReference>
<dbReference type="GO" id="GO:0009881">
    <property type="term" value="F:photoreceptor activity"/>
    <property type="evidence" value="ECO:0007669"/>
    <property type="project" value="UniProtKB-KW"/>
</dbReference>
<dbReference type="EMBL" id="FYDG01000001">
    <property type="protein sequence ID" value="SNB55688.1"/>
    <property type="molecule type" value="Genomic_DNA"/>
</dbReference>
<feature type="transmembrane region" description="Helical" evidence="18">
    <location>
        <begin position="404"/>
        <end position="424"/>
    </location>
</feature>
<evidence type="ECO:0000256" key="1">
    <source>
        <dbReference type="ARBA" id="ARBA00000085"/>
    </source>
</evidence>
<keyword evidence="12" id="KW-0418">Kinase</keyword>
<dbReference type="CDD" id="cd00130">
    <property type="entry name" value="PAS"/>
    <property type="match status" value="1"/>
</dbReference>
<keyword evidence="18" id="KW-1133">Transmembrane helix</keyword>
<dbReference type="Pfam" id="PF07536">
    <property type="entry name" value="HWE_HK"/>
    <property type="match status" value="1"/>
</dbReference>
<dbReference type="InterPro" id="IPR000014">
    <property type="entry name" value="PAS"/>
</dbReference>
<dbReference type="Pfam" id="PF05227">
    <property type="entry name" value="CHASE3"/>
    <property type="match status" value="1"/>
</dbReference>
<dbReference type="CDD" id="cd19410">
    <property type="entry name" value="HK9-like_sensor"/>
    <property type="match status" value="1"/>
</dbReference>
<dbReference type="InterPro" id="IPR011102">
    <property type="entry name" value="Sig_transdc_His_kinase_HWE"/>
</dbReference>
<evidence type="ECO:0000313" key="21">
    <source>
        <dbReference type="EMBL" id="SNB55688.1"/>
    </source>
</evidence>
<dbReference type="InterPro" id="IPR036890">
    <property type="entry name" value="HATPase_C_sf"/>
</dbReference>
<keyword evidence="6" id="KW-0716">Sensory transduction</keyword>
<dbReference type="Gene3D" id="3.30.450.20">
    <property type="entry name" value="PAS domain"/>
    <property type="match status" value="1"/>
</dbReference>